<keyword evidence="4" id="KW-0418">Kinase</keyword>
<evidence type="ECO:0000256" key="4">
    <source>
        <dbReference type="ARBA" id="ARBA00022777"/>
    </source>
</evidence>
<dbReference type="SUPFAM" id="SSF56112">
    <property type="entry name" value="Protein kinase-like (PK-like)"/>
    <property type="match status" value="1"/>
</dbReference>
<comment type="caution">
    <text evidence="8">The sequence shown here is derived from an EMBL/GenBank/DDBJ whole genome shotgun (WGS) entry which is preliminary data.</text>
</comment>
<evidence type="ECO:0000259" key="7">
    <source>
        <dbReference type="PROSITE" id="PS50011"/>
    </source>
</evidence>
<evidence type="ECO:0000313" key="9">
    <source>
        <dbReference type="Proteomes" id="UP001623348"/>
    </source>
</evidence>
<keyword evidence="9" id="KW-1185">Reference proteome</keyword>
<evidence type="ECO:0000256" key="6">
    <source>
        <dbReference type="SAM" id="SignalP"/>
    </source>
</evidence>
<name>A0ABC9XSW8_GRUJA</name>
<feature type="signal peptide" evidence="6">
    <location>
        <begin position="1"/>
        <end position="30"/>
    </location>
</feature>
<dbReference type="GO" id="GO:0004674">
    <property type="term" value="F:protein serine/threonine kinase activity"/>
    <property type="evidence" value="ECO:0007669"/>
    <property type="project" value="UniProtKB-KW"/>
</dbReference>
<keyword evidence="5" id="KW-0067">ATP-binding</keyword>
<keyword evidence="6" id="KW-0732">Signal</keyword>
<dbReference type="PROSITE" id="PS50011">
    <property type="entry name" value="PROTEIN_KINASE_DOM"/>
    <property type="match status" value="1"/>
</dbReference>
<dbReference type="GO" id="GO:0005524">
    <property type="term" value="F:ATP binding"/>
    <property type="evidence" value="ECO:0007669"/>
    <property type="project" value="UniProtKB-KW"/>
</dbReference>
<dbReference type="EMBL" id="BAAFJT010000028">
    <property type="protein sequence ID" value="GAB0200815.1"/>
    <property type="molecule type" value="Genomic_DNA"/>
</dbReference>
<dbReference type="Pfam" id="PF00069">
    <property type="entry name" value="Pkinase"/>
    <property type="match status" value="1"/>
</dbReference>
<proteinExistence type="predicted"/>
<dbReference type="PANTHER" id="PTHR24345">
    <property type="entry name" value="SERINE/THREONINE-PROTEIN KINASE PLK"/>
    <property type="match status" value="1"/>
</dbReference>
<dbReference type="PANTHER" id="PTHR24345:SF0">
    <property type="entry name" value="CELL CYCLE SERINE_THREONINE-PROTEIN KINASE CDC5_MSD2"/>
    <property type="match status" value="1"/>
</dbReference>
<dbReference type="InterPro" id="IPR000719">
    <property type="entry name" value="Prot_kinase_dom"/>
</dbReference>
<keyword evidence="2" id="KW-0808">Transferase</keyword>
<accession>A0ABC9XSW8</accession>
<dbReference type="InterPro" id="IPR011009">
    <property type="entry name" value="Kinase-like_dom_sf"/>
</dbReference>
<evidence type="ECO:0000256" key="1">
    <source>
        <dbReference type="ARBA" id="ARBA00022527"/>
    </source>
</evidence>
<dbReference type="Gene3D" id="1.10.510.10">
    <property type="entry name" value="Transferase(Phosphotransferase) domain 1"/>
    <property type="match status" value="1"/>
</dbReference>
<keyword evidence="3" id="KW-0547">Nucleotide-binding</keyword>
<evidence type="ECO:0000256" key="5">
    <source>
        <dbReference type="ARBA" id="ARBA00022840"/>
    </source>
</evidence>
<reference evidence="8 9" key="1">
    <citation type="submission" date="2024-06" db="EMBL/GenBank/DDBJ databases">
        <title>The draft genome of Grus japonensis, version 3.</title>
        <authorList>
            <person name="Nabeshima K."/>
            <person name="Suzuki S."/>
            <person name="Onuma M."/>
        </authorList>
    </citation>
    <scope>NUCLEOTIDE SEQUENCE [LARGE SCALE GENOMIC DNA]</scope>
    <source>
        <strain evidence="8 9">451A</strain>
    </source>
</reference>
<gene>
    <name evidence="8" type="ORF">GRJ2_002547000</name>
</gene>
<feature type="chain" id="PRO_5044835447" evidence="6">
    <location>
        <begin position="31"/>
        <end position="81"/>
    </location>
</feature>
<evidence type="ECO:0000256" key="2">
    <source>
        <dbReference type="ARBA" id="ARBA00022679"/>
    </source>
</evidence>
<dbReference type="AlphaFoldDB" id="A0ABC9XSW8"/>
<evidence type="ECO:0000256" key="3">
    <source>
        <dbReference type="ARBA" id="ARBA00022741"/>
    </source>
</evidence>
<dbReference type="Proteomes" id="UP001623348">
    <property type="component" value="Unassembled WGS sequence"/>
</dbReference>
<sequence length="81" mass="9064">MEVASGGVCAAKVIWLSWLTVVGIRERSLADILQARGRLMELEVWYYLQQIISGLRYLHGQGIIHRDLKLSVWGRARAAGG</sequence>
<keyword evidence="1" id="KW-0723">Serine/threonine-protein kinase</keyword>
<feature type="domain" description="Protein kinase" evidence="7">
    <location>
        <begin position="1"/>
        <end position="81"/>
    </location>
</feature>
<protein>
    <submittedName>
        <fullName evidence="8">Inactive serine/threonine-protein kinase PLK5-like</fullName>
    </submittedName>
</protein>
<evidence type="ECO:0000313" key="8">
    <source>
        <dbReference type="EMBL" id="GAB0200815.1"/>
    </source>
</evidence>
<organism evidence="8 9">
    <name type="scientific">Grus japonensis</name>
    <name type="common">Japanese crane</name>
    <name type="synonym">Red-crowned crane</name>
    <dbReference type="NCBI Taxonomy" id="30415"/>
    <lineage>
        <taxon>Eukaryota</taxon>
        <taxon>Metazoa</taxon>
        <taxon>Chordata</taxon>
        <taxon>Craniata</taxon>
        <taxon>Vertebrata</taxon>
        <taxon>Euteleostomi</taxon>
        <taxon>Archelosauria</taxon>
        <taxon>Archosauria</taxon>
        <taxon>Dinosauria</taxon>
        <taxon>Saurischia</taxon>
        <taxon>Theropoda</taxon>
        <taxon>Coelurosauria</taxon>
        <taxon>Aves</taxon>
        <taxon>Neognathae</taxon>
        <taxon>Neoaves</taxon>
        <taxon>Gruiformes</taxon>
        <taxon>Gruidae</taxon>
        <taxon>Grus</taxon>
    </lineage>
</organism>